<dbReference type="STRING" id="446465.Bfae_27050"/>
<dbReference type="PATRIC" id="fig|446465.5.peg.2670"/>
<keyword evidence="2" id="KW-1133">Transmembrane helix</keyword>
<organism evidence="4 5">
    <name type="scientific">Brachybacterium faecium (strain ATCC 43885 / DSM 4810 / JCM 11609 / LMG 19847 / NBRC 14762 / NCIMB 9860 / 6-10)</name>
    <dbReference type="NCBI Taxonomy" id="446465"/>
    <lineage>
        <taxon>Bacteria</taxon>
        <taxon>Bacillati</taxon>
        <taxon>Actinomycetota</taxon>
        <taxon>Actinomycetes</taxon>
        <taxon>Micrococcales</taxon>
        <taxon>Dermabacteraceae</taxon>
        <taxon>Brachybacterium</taxon>
    </lineage>
</organism>
<dbReference type="Pfam" id="PF21946">
    <property type="entry name" value="LppM"/>
    <property type="match status" value="1"/>
</dbReference>
<feature type="transmembrane region" description="Helical" evidence="2">
    <location>
        <begin position="187"/>
        <end position="213"/>
    </location>
</feature>
<feature type="region of interest" description="Disordered" evidence="1">
    <location>
        <begin position="232"/>
        <end position="313"/>
    </location>
</feature>
<feature type="compositionally biased region" description="Gly residues" evidence="1">
    <location>
        <begin position="295"/>
        <end position="304"/>
    </location>
</feature>
<dbReference type="Proteomes" id="UP000001919">
    <property type="component" value="Chromosome"/>
</dbReference>
<dbReference type="eggNOG" id="ENOG5033CM5">
    <property type="taxonomic scope" value="Bacteria"/>
</dbReference>
<dbReference type="InterPro" id="IPR053807">
    <property type="entry name" value="LppM"/>
</dbReference>
<name>C7MH29_BRAFD</name>
<dbReference type="KEGG" id="bfa:Bfae_27050"/>
<feature type="domain" description="LppM" evidence="3">
    <location>
        <begin position="27"/>
        <end position="173"/>
    </location>
</feature>
<keyword evidence="2" id="KW-0812">Transmembrane</keyword>
<keyword evidence="2" id="KW-0472">Membrane</keyword>
<feature type="compositionally biased region" description="Low complexity" evidence="1">
    <location>
        <begin position="232"/>
        <end position="253"/>
    </location>
</feature>
<dbReference type="AlphaFoldDB" id="C7MH29"/>
<evidence type="ECO:0000313" key="4">
    <source>
        <dbReference type="EMBL" id="ACU86477.1"/>
    </source>
</evidence>
<reference evidence="4 5" key="1">
    <citation type="journal article" date="2009" name="Stand. Genomic Sci.">
        <title>Complete genome sequence of Brachybacterium faecium type strain (Schefferle 6-10).</title>
        <authorList>
            <person name="Lapidus A."/>
            <person name="Pukall R."/>
            <person name="Labuttii K."/>
            <person name="Copeland A."/>
            <person name="Del Rio T.G."/>
            <person name="Nolan M."/>
            <person name="Chen F."/>
            <person name="Lucas S."/>
            <person name="Tice H."/>
            <person name="Cheng J.F."/>
            <person name="Bruce D."/>
            <person name="Goodwin L."/>
            <person name="Pitluck S."/>
            <person name="Rohde M."/>
            <person name="Goker M."/>
            <person name="Pati A."/>
            <person name="Ivanova N."/>
            <person name="Mavrommatis K."/>
            <person name="Chen A."/>
            <person name="Palaniappan K."/>
            <person name="D'haeseleer P."/>
            <person name="Chain P."/>
            <person name="Bristow J."/>
            <person name="Eisen J.A."/>
            <person name="Markowitz V."/>
            <person name="Hugenholtz P."/>
            <person name="Kyrpides N.C."/>
            <person name="Klenk H.P."/>
        </authorList>
    </citation>
    <scope>NUCLEOTIDE SEQUENCE [LARGE SCALE GENOMIC DNA]</scope>
    <source>
        <strain evidence="5">ATCC 43885 / DSM 4810 / JCM 11609 / LMG 19847 / NBRC 14762 / NCIMB 9860 / 6-10</strain>
    </source>
</reference>
<evidence type="ECO:0000259" key="3">
    <source>
        <dbReference type="Pfam" id="PF21946"/>
    </source>
</evidence>
<sequence>MNSISIRRRLAAVLLLPFLLVLAGCGKLHADFDIQDVDTINVSYDVAFDEQFMAGQYSSADSMCSDMQDEMGVMGEMAPDVDPYEKDGQLGCVVTGVMTSDNFGTGFDLTEEDGEYHLAIEGDEGMSADLGSPMGDLDFDFRMTFTFPGTIIEASGGEVDGNSVTFTDVNEVTQGVDIRADASSFPWVIVVVAVLIIGFLFLVVLAAVVFFVLRARRNKSTPAAVPGAYSAASAQGAPQGQPGQPGQQWGGQASPPPAPQQGQQWGQPQQGAPQDPNAPQWNQPGQGGQPWDHPGQGGQNGQGGQQPPQSPGW</sequence>
<keyword evidence="5" id="KW-1185">Reference proteome</keyword>
<accession>C7MH29</accession>
<feature type="compositionally biased region" description="Low complexity" evidence="1">
    <location>
        <begin position="260"/>
        <end position="284"/>
    </location>
</feature>
<dbReference type="HOGENOM" id="CLU_059877_0_0_11"/>
<evidence type="ECO:0000256" key="1">
    <source>
        <dbReference type="SAM" id="MobiDB-lite"/>
    </source>
</evidence>
<dbReference type="EMBL" id="CP001643">
    <property type="protein sequence ID" value="ACU86477.1"/>
    <property type="molecule type" value="Genomic_DNA"/>
</dbReference>
<dbReference type="OrthoDB" id="4793553at2"/>
<dbReference type="PROSITE" id="PS51257">
    <property type="entry name" value="PROKAR_LIPOPROTEIN"/>
    <property type="match status" value="1"/>
</dbReference>
<evidence type="ECO:0000256" key="2">
    <source>
        <dbReference type="SAM" id="Phobius"/>
    </source>
</evidence>
<protein>
    <recommendedName>
        <fullName evidence="3">LppM domain-containing protein</fullName>
    </recommendedName>
</protein>
<proteinExistence type="predicted"/>
<evidence type="ECO:0000313" key="5">
    <source>
        <dbReference type="Proteomes" id="UP000001919"/>
    </source>
</evidence>
<gene>
    <name evidence="4" type="ordered locus">Bfae_27050</name>
</gene>